<dbReference type="AlphaFoldDB" id="A0A7J3SLT3"/>
<reference evidence="2" key="1">
    <citation type="journal article" date="2020" name="mSystems">
        <title>Genome- and Community-Level Interaction Insights into Carbon Utilization and Element Cycling Functions of Hydrothermarchaeota in Hydrothermal Sediment.</title>
        <authorList>
            <person name="Zhou Z."/>
            <person name="Liu Y."/>
            <person name="Xu W."/>
            <person name="Pan J."/>
            <person name="Luo Z.H."/>
            <person name="Li M."/>
        </authorList>
    </citation>
    <scope>NUCLEOTIDE SEQUENCE [LARGE SCALE GENOMIC DNA]</scope>
    <source>
        <strain evidence="2">SpSt-885</strain>
    </source>
</reference>
<protein>
    <submittedName>
        <fullName evidence="2">ABC transporter substrate-binding protein</fullName>
    </submittedName>
</protein>
<dbReference type="InterPro" id="IPR002491">
    <property type="entry name" value="ABC_transptr_periplasmic_BD"/>
</dbReference>
<feature type="domain" description="Fe/B12 periplasmic-binding" evidence="1">
    <location>
        <begin position="57"/>
        <end position="308"/>
    </location>
</feature>
<evidence type="ECO:0000259" key="1">
    <source>
        <dbReference type="PROSITE" id="PS50983"/>
    </source>
</evidence>
<proteinExistence type="predicted"/>
<dbReference type="PANTHER" id="PTHR30535">
    <property type="entry name" value="VITAMIN B12-BINDING PROTEIN"/>
    <property type="match status" value="1"/>
</dbReference>
<dbReference type="InterPro" id="IPR050902">
    <property type="entry name" value="ABC_Transporter_SBP"/>
</dbReference>
<dbReference type="Gene3D" id="3.40.50.1980">
    <property type="entry name" value="Nitrogenase molybdenum iron protein domain"/>
    <property type="match status" value="2"/>
</dbReference>
<dbReference type="PROSITE" id="PS50983">
    <property type="entry name" value="FE_B12_PBP"/>
    <property type="match status" value="1"/>
</dbReference>
<comment type="caution">
    <text evidence="2">The sequence shown here is derived from an EMBL/GenBank/DDBJ whole genome shotgun (WGS) entry which is preliminary data.</text>
</comment>
<dbReference type="Pfam" id="PF01497">
    <property type="entry name" value="Peripla_BP_2"/>
    <property type="match status" value="1"/>
</dbReference>
<evidence type="ECO:0000313" key="2">
    <source>
        <dbReference type="EMBL" id="HGZ60581.1"/>
    </source>
</evidence>
<dbReference type="EMBL" id="DTLS01000151">
    <property type="protein sequence ID" value="HGZ60581.1"/>
    <property type="molecule type" value="Genomic_DNA"/>
</dbReference>
<dbReference type="PANTHER" id="PTHR30535:SF34">
    <property type="entry name" value="MOLYBDATE-BINDING PROTEIN MOLA"/>
    <property type="match status" value="1"/>
</dbReference>
<gene>
    <name evidence="2" type="ORF">ENW83_05210</name>
</gene>
<dbReference type="SUPFAM" id="SSF53807">
    <property type="entry name" value="Helical backbone' metal receptor"/>
    <property type="match status" value="1"/>
</dbReference>
<name>A0A7J3SLT3_9CREN</name>
<accession>A0A7J3SLT3</accession>
<organism evidence="2">
    <name type="scientific">Fervidicoccus fontis</name>
    <dbReference type="NCBI Taxonomy" id="683846"/>
    <lineage>
        <taxon>Archaea</taxon>
        <taxon>Thermoproteota</taxon>
        <taxon>Thermoprotei</taxon>
        <taxon>Fervidicoccales</taxon>
        <taxon>Fervidicoccaceae</taxon>
        <taxon>Fervidicoccus</taxon>
    </lineage>
</organism>
<sequence>MKATFIVIALILIAVIASAAVLYINSGSKSGNVAGSNYRFLTDALGRNVTVPLNVSRVVVLDQGSAEIVYSVGAGNLIVGRLDSMNFPPSILNATALTYTNGVDLEQLASLHPDLIITYIRSQQELQSYETHNFTVIGVPWTNSIEDIYNTISLIGKALGRESRANYVISFLNETVNNITSMVSSSKERPRVLFIRTIGTSGIQVVTQGIENQLIELAGGVSLSNGLSKNTSTVFINYEDLVKMNPDIIILSYRVSQSVNDILNDSRLQDVNAVKNGYVFKASKEYTPTSPRFVLLLAYMAKCIHPNETSNLNISSLRIQLYKNIYGLSDSEISQIK</sequence>